<keyword evidence="7 9" id="KW-0804">Transcription</keyword>
<protein>
    <recommendedName>
        <fullName evidence="2 9">DNA-directed RNA polymerase</fullName>
        <ecNumber evidence="2 9">2.7.7.6</ecNumber>
    </recommendedName>
</protein>
<feature type="compositionally biased region" description="Low complexity" evidence="10">
    <location>
        <begin position="1125"/>
        <end position="1137"/>
    </location>
</feature>
<comment type="function">
    <text evidence="9">DNA-dependent RNA polymerase catalyzes the transcription of DNA into RNA using the four ribonucleoside triphosphates as substrates.</text>
</comment>
<keyword evidence="5 9" id="KW-0548">Nucleotidyltransferase</keyword>
<evidence type="ECO:0000256" key="7">
    <source>
        <dbReference type="ARBA" id="ARBA00023163"/>
    </source>
</evidence>
<keyword evidence="3 9" id="KW-0240">DNA-directed RNA polymerase</keyword>
<dbReference type="GO" id="GO:0006390">
    <property type="term" value="P:mitochondrial transcription"/>
    <property type="evidence" value="ECO:0007669"/>
    <property type="project" value="TreeGrafter"/>
</dbReference>
<evidence type="ECO:0000256" key="4">
    <source>
        <dbReference type="ARBA" id="ARBA00022679"/>
    </source>
</evidence>
<evidence type="ECO:0000313" key="13">
    <source>
        <dbReference type="Proteomes" id="UP000748531"/>
    </source>
</evidence>
<evidence type="ECO:0000256" key="5">
    <source>
        <dbReference type="ARBA" id="ARBA00022695"/>
    </source>
</evidence>
<dbReference type="InterPro" id="IPR029262">
    <property type="entry name" value="RPOL_N"/>
</dbReference>
<dbReference type="PANTHER" id="PTHR10102:SF0">
    <property type="entry name" value="DNA-DIRECTED RNA POLYMERASE, MITOCHONDRIAL"/>
    <property type="match status" value="1"/>
</dbReference>
<dbReference type="Gene3D" id="1.10.1320.10">
    <property type="entry name" value="DNA-directed RNA polymerase, N-terminal domain"/>
    <property type="match status" value="1"/>
</dbReference>
<keyword evidence="6" id="KW-0809">Transit peptide</keyword>
<proteinExistence type="inferred from homology"/>
<dbReference type="InterPro" id="IPR002092">
    <property type="entry name" value="DNA-dir_Rpol_phage-type"/>
</dbReference>
<dbReference type="SUPFAM" id="SSF56672">
    <property type="entry name" value="DNA/RNA polymerases"/>
    <property type="match status" value="2"/>
</dbReference>
<dbReference type="InterPro" id="IPR046950">
    <property type="entry name" value="DNA-dir_Rpol_C_phage-type"/>
</dbReference>
<evidence type="ECO:0000256" key="1">
    <source>
        <dbReference type="ARBA" id="ARBA00009493"/>
    </source>
</evidence>
<dbReference type="Pfam" id="PF14700">
    <property type="entry name" value="RPOL_N"/>
    <property type="match status" value="1"/>
</dbReference>
<keyword evidence="13" id="KW-1185">Reference proteome</keyword>
<dbReference type="Gene3D" id="1.10.150.20">
    <property type="entry name" value="5' to 3' exonuclease, C-terminal subdomain"/>
    <property type="match status" value="1"/>
</dbReference>
<dbReference type="FunFam" id="1.10.287.280:FF:000001">
    <property type="entry name" value="DNA-directed RNA polymerase"/>
    <property type="match status" value="1"/>
</dbReference>
<evidence type="ECO:0000256" key="2">
    <source>
        <dbReference type="ARBA" id="ARBA00012418"/>
    </source>
</evidence>
<evidence type="ECO:0000313" key="12">
    <source>
        <dbReference type="EMBL" id="KAF5401890.1"/>
    </source>
</evidence>
<comment type="caution">
    <text evidence="12">The sequence shown here is derived from an EMBL/GenBank/DDBJ whole genome shotgun (WGS) entry which is preliminary data.</text>
</comment>
<feature type="region of interest" description="Disordered" evidence="10">
    <location>
        <begin position="1125"/>
        <end position="1146"/>
    </location>
</feature>
<reference evidence="12" key="1">
    <citation type="submission" date="2019-05" db="EMBL/GenBank/DDBJ databases">
        <title>Annotation for the trematode Paragonimus heterotremus.</title>
        <authorList>
            <person name="Choi Y.-J."/>
        </authorList>
    </citation>
    <scope>NUCLEOTIDE SEQUENCE</scope>
    <source>
        <strain evidence="12">LC</strain>
    </source>
</reference>
<evidence type="ECO:0000256" key="10">
    <source>
        <dbReference type="SAM" id="MobiDB-lite"/>
    </source>
</evidence>
<evidence type="ECO:0000256" key="3">
    <source>
        <dbReference type="ARBA" id="ARBA00022478"/>
    </source>
</evidence>
<keyword evidence="4 9" id="KW-0808">Transferase</keyword>
<organism evidence="12 13">
    <name type="scientific">Paragonimus heterotremus</name>
    <dbReference type="NCBI Taxonomy" id="100268"/>
    <lineage>
        <taxon>Eukaryota</taxon>
        <taxon>Metazoa</taxon>
        <taxon>Spiralia</taxon>
        <taxon>Lophotrochozoa</taxon>
        <taxon>Platyhelminthes</taxon>
        <taxon>Trematoda</taxon>
        <taxon>Digenea</taxon>
        <taxon>Plagiorchiida</taxon>
        <taxon>Troglotremata</taxon>
        <taxon>Troglotrematidae</taxon>
        <taxon>Paragonimus</taxon>
    </lineage>
</organism>
<dbReference type="InterPro" id="IPR037159">
    <property type="entry name" value="RNA_POL_N_sf"/>
</dbReference>
<feature type="domain" description="DNA-directed RNA polymerase N-terminal" evidence="11">
    <location>
        <begin position="389"/>
        <end position="738"/>
    </location>
</feature>
<dbReference type="GO" id="GO:0003899">
    <property type="term" value="F:DNA-directed RNA polymerase activity"/>
    <property type="evidence" value="ECO:0007669"/>
    <property type="project" value="UniProtKB-EC"/>
</dbReference>
<dbReference type="EC" id="2.7.7.6" evidence="2 9"/>
<evidence type="ECO:0000256" key="9">
    <source>
        <dbReference type="RuleBase" id="RU003805"/>
    </source>
</evidence>
<gene>
    <name evidence="12" type="ORF">PHET_04803</name>
</gene>
<dbReference type="Pfam" id="PF00940">
    <property type="entry name" value="RNA_pol"/>
    <property type="match status" value="1"/>
</dbReference>
<evidence type="ECO:0000256" key="6">
    <source>
        <dbReference type="ARBA" id="ARBA00022946"/>
    </source>
</evidence>
<dbReference type="Proteomes" id="UP000748531">
    <property type="component" value="Unassembled WGS sequence"/>
</dbReference>
<dbReference type="PROSITE" id="PS00489">
    <property type="entry name" value="RNA_POL_PHAGE_2"/>
    <property type="match status" value="1"/>
</dbReference>
<dbReference type="EMBL" id="LUCH01002168">
    <property type="protein sequence ID" value="KAF5401890.1"/>
    <property type="molecule type" value="Genomic_DNA"/>
</dbReference>
<comment type="similarity">
    <text evidence="1 9">Belongs to the phage and mitochondrial RNA polymerase family.</text>
</comment>
<evidence type="ECO:0000256" key="8">
    <source>
        <dbReference type="ARBA" id="ARBA00048552"/>
    </source>
</evidence>
<name>A0A8J4WRW4_9TREM</name>
<dbReference type="Gene3D" id="1.10.287.280">
    <property type="match status" value="1"/>
</dbReference>
<dbReference type="SMART" id="SM01311">
    <property type="entry name" value="RPOL_N"/>
    <property type="match status" value="1"/>
</dbReference>
<comment type="catalytic activity">
    <reaction evidence="8 9">
        <text>RNA(n) + a ribonucleoside 5'-triphosphate = RNA(n+1) + diphosphate</text>
        <dbReference type="Rhea" id="RHEA:21248"/>
        <dbReference type="Rhea" id="RHEA-COMP:14527"/>
        <dbReference type="Rhea" id="RHEA-COMP:17342"/>
        <dbReference type="ChEBI" id="CHEBI:33019"/>
        <dbReference type="ChEBI" id="CHEBI:61557"/>
        <dbReference type="ChEBI" id="CHEBI:140395"/>
        <dbReference type="EC" id="2.7.7.6"/>
    </reaction>
</comment>
<dbReference type="InterPro" id="IPR043502">
    <property type="entry name" value="DNA/RNA_pol_sf"/>
</dbReference>
<evidence type="ECO:0000259" key="11">
    <source>
        <dbReference type="SMART" id="SM01311"/>
    </source>
</evidence>
<dbReference type="GO" id="GO:0034245">
    <property type="term" value="C:mitochondrial DNA-directed RNA polymerase complex"/>
    <property type="evidence" value="ECO:0007669"/>
    <property type="project" value="TreeGrafter"/>
</dbReference>
<dbReference type="PROSITE" id="PS00900">
    <property type="entry name" value="RNA_POL_PHAGE_1"/>
    <property type="match status" value="1"/>
</dbReference>
<sequence>MKVQHLFKRCFFCKTIIASSSQSVKTRTSSIREVEHHENKKIVKPSKSVLNAKKITDLDAYLDWVSIKDINTKAAYLIYEGSSKSASKSLLSRHARILPSCVSYWKSSFPKWQTALEQDDFLLVSSPSPSVALSQVLNKIYTFSCKMSAFADVSVAAGEFSQFLRLCNTFRRESKMHKGLESGAILLETRIYEALARYFATKADWLSMNGLLKRLEQDGISASPKLYLYAIECLGRLLTVHSVQQTLHFPAVPPPSVGSPLGHFVSHPFLANTNRVERTLVVLLETLVAKAETQGYDLIQELWNLPRQKDTLQHLYAGLVRVWPHLGPDFSFGQRPPVSSISATNSSCPSEWGVVSYPVEKHLESVKHKMRNAFACAISDTKELLTAFEQQLSLERRGEVRIPPVLPLFPSRVAPGISKAGHIKGPISDQLKKRLRQALLAEQNSWRSTLLTGFKDLLQRLRRSHSRDQVTVYPFLKILPAANYVDLMVKAIDNIARDSALQHLNSYLVCMQLGQRVEAACNLYRMEKIGVLDELKHVYTAYAKQFNRAKMVLPQFRHMWQHALQSRLEQGAVSLNQDWPPWTSMLRGMVGRALYGIIYDQLTFDRLRPILVRHRLSEDSTVVESVSQRREQAPVLFEVQAEYDYELRNLVKIHPSLANWYREADYPPLSFHPAELPMLCPPVPWTSLEDAGYLLSRNYATRFMRHSHASSEPALEDDLDFDPTSIPSVFDALNCLAACPWRVNEPILDALISVALSGGNRKLSMPETSTFSTPPSVCITKTMTYEERRLAYREAREAQKQYNETRSLWASELYRLSIANQYRDRVFWLPHSLDFRGRVYPCPPHFHHMGSDVARGLIVFARGLELGERGLDWLKIHLVNLTGLKKRCSNKERLDFANTIIDEALDSARNPFNGRRWWQEQEEPWQTLACCREIAAALDHPSGPVDYVSHFPVHQDGSCNGLQHYAALGRDQRGAESVNLTDKQYPQDVYGDVVEVVEAQRRVDAAAGVPVAQVLEGFVRRKVIKQSVMTTVYGVTLYGASEQIRRQLRELDDFPAREWLGPAGAYLARLTLASIGAIFTSSTDIQAWFGQIAHHISQHLGCRVSWITPLGLPVTQPYMRLPSSSDHGLDISSSSSPFSPPQSPLGSSALEVASKLHTQGCKPYLSTDQFIELPIPNPIKQKNAFPPNFIHSLDSCHMMLTALHCLREGITFASVHDCFWTHAATVDVMNRICREEFIALHSEPILKNFADYLQSKFAYTSTEIAQMDCEMKRAKALAFNELLRRVPKSGTFDLNEVRNSTYFFS</sequence>
<dbReference type="OrthoDB" id="276422at2759"/>
<dbReference type="GO" id="GO:0001018">
    <property type="term" value="F:mitochondrial promoter sequence-specific DNA binding"/>
    <property type="evidence" value="ECO:0007669"/>
    <property type="project" value="TreeGrafter"/>
</dbReference>
<dbReference type="PANTHER" id="PTHR10102">
    <property type="entry name" value="DNA-DIRECTED RNA POLYMERASE, MITOCHONDRIAL"/>
    <property type="match status" value="1"/>
</dbReference>
<accession>A0A8J4WRW4</accession>